<reference evidence="2 3" key="1">
    <citation type="submission" date="2020-05" db="EMBL/GenBank/DDBJ databases">
        <title>Genome sequence of Kribbella sandramycini ATCC 39419.</title>
        <authorList>
            <person name="Maclea K.S."/>
            <person name="Fair J.L."/>
        </authorList>
    </citation>
    <scope>NUCLEOTIDE SEQUENCE [LARGE SCALE GENOMIC DNA]</scope>
    <source>
        <strain evidence="2 3">ATCC 39419</strain>
    </source>
</reference>
<dbReference type="RefSeq" id="WP_171677348.1">
    <property type="nucleotide sequence ID" value="NZ_BAAAGT010000009.1"/>
</dbReference>
<accession>A0A7Y4L4S9</accession>
<dbReference type="Proteomes" id="UP000534306">
    <property type="component" value="Unassembled WGS sequence"/>
</dbReference>
<dbReference type="AlphaFoldDB" id="A0A7Y4L4S9"/>
<dbReference type="EMBL" id="JABJRC010000008">
    <property type="protein sequence ID" value="NOL44350.1"/>
    <property type="molecule type" value="Genomic_DNA"/>
</dbReference>
<dbReference type="Proteomes" id="UP000553957">
    <property type="component" value="Unassembled WGS sequence"/>
</dbReference>
<protein>
    <submittedName>
        <fullName evidence="2">Uncharacterized protein</fullName>
    </submittedName>
</protein>
<dbReference type="EMBL" id="JACHKF010000001">
    <property type="protein sequence ID" value="MBB6571705.1"/>
    <property type="molecule type" value="Genomic_DNA"/>
</dbReference>
<name>A0A7Y4L4S9_9ACTN</name>
<sequence>MTVKVRLSGDPAEIEQLITFLSGRFDVAGGERHYPNRGSFGVRAYLEVRHPADGVRPERIHPQRKEIEP</sequence>
<evidence type="ECO:0000313" key="4">
    <source>
        <dbReference type="Proteomes" id="UP000553957"/>
    </source>
</evidence>
<evidence type="ECO:0000313" key="2">
    <source>
        <dbReference type="EMBL" id="NOL44350.1"/>
    </source>
</evidence>
<organism evidence="2 3">
    <name type="scientific">Kribbella sandramycini</name>
    <dbReference type="NCBI Taxonomy" id="60450"/>
    <lineage>
        <taxon>Bacteria</taxon>
        <taxon>Bacillati</taxon>
        <taxon>Actinomycetota</taxon>
        <taxon>Actinomycetes</taxon>
        <taxon>Propionibacteriales</taxon>
        <taxon>Kribbellaceae</taxon>
        <taxon>Kribbella</taxon>
    </lineage>
</organism>
<proteinExistence type="predicted"/>
<keyword evidence="3" id="KW-1185">Reference proteome</keyword>
<comment type="caution">
    <text evidence="2">The sequence shown here is derived from an EMBL/GenBank/DDBJ whole genome shotgun (WGS) entry which is preliminary data.</text>
</comment>
<gene>
    <name evidence="1" type="ORF">HNR71_007342</name>
    <name evidence="2" type="ORF">HPO96_29290</name>
</gene>
<evidence type="ECO:0000313" key="1">
    <source>
        <dbReference type="EMBL" id="MBB6571705.1"/>
    </source>
</evidence>
<reference evidence="1 4" key="2">
    <citation type="submission" date="2020-08" db="EMBL/GenBank/DDBJ databases">
        <title>Sequencing the genomes of 1000 actinobacteria strains.</title>
        <authorList>
            <person name="Klenk H.-P."/>
        </authorList>
    </citation>
    <scope>NUCLEOTIDE SEQUENCE [LARGE SCALE GENOMIC DNA]</scope>
    <source>
        <strain evidence="1 4">DSM 15626</strain>
    </source>
</reference>
<evidence type="ECO:0000313" key="3">
    <source>
        <dbReference type="Proteomes" id="UP000534306"/>
    </source>
</evidence>